<organism evidence="2 3">
    <name type="scientific">Caenorhabditis nigoni</name>
    <dbReference type="NCBI Taxonomy" id="1611254"/>
    <lineage>
        <taxon>Eukaryota</taxon>
        <taxon>Metazoa</taxon>
        <taxon>Ecdysozoa</taxon>
        <taxon>Nematoda</taxon>
        <taxon>Chromadorea</taxon>
        <taxon>Rhabditida</taxon>
        <taxon>Rhabditina</taxon>
        <taxon>Rhabditomorpha</taxon>
        <taxon>Rhabditoidea</taxon>
        <taxon>Rhabditidae</taxon>
        <taxon>Peloderinae</taxon>
        <taxon>Caenorhabditis</taxon>
    </lineage>
</organism>
<dbReference type="Proteomes" id="UP000230233">
    <property type="component" value="Chromosome II"/>
</dbReference>
<accession>A0A2G5V7M3</accession>
<comment type="caution">
    <text evidence="2">The sequence shown here is derived from an EMBL/GenBank/DDBJ whole genome shotgun (WGS) entry which is preliminary data.</text>
</comment>
<dbReference type="AlphaFoldDB" id="A0A2G5V7M3"/>
<dbReference type="OrthoDB" id="5870495at2759"/>
<sequence>METRMWQHLKTSKNVLWDFYYIYEQRWAHIYMDQLMELTGKTERQISDILQKYRALDHQQGIRVPIQKYTPTQTYYLKKAYRESRYAGRDKTTYLVQKTRLLRNQNFFQISTWFSKQRSDEALKISSTGSFDLKMEKSTAEYFSIANVLSDTFKY</sequence>
<protein>
    <recommendedName>
        <fullName evidence="4">Homeobox domain-containing protein</fullName>
    </recommendedName>
</protein>
<dbReference type="STRING" id="1611254.A0A2G5V7M3"/>
<evidence type="ECO:0008006" key="4">
    <source>
        <dbReference type="Google" id="ProtNLM"/>
    </source>
</evidence>
<keyword evidence="3" id="KW-1185">Reference proteome</keyword>
<dbReference type="Gene3D" id="1.10.10.60">
    <property type="entry name" value="Homeodomain-like"/>
    <property type="match status" value="1"/>
</dbReference>
<reference evidence="3" key="1">
    <citation type="submission" date="2017-10" db="EMBL/GenBank/DDBJ databases">
        <title>Rapid genome shrinkage in a self-fertile nematode reveals novel sperm competition proteins.</title>
        <authorList>
            <person name="Yin D."/>
            <person name="Schwarz E.M."/>
            <person name="Thomas C.G."/>
            <person name="Felde R.L."/>
            <person name="Korf I.F."/>
            <person name="Cutter A.D."/>
            <person name="Schartner C.M."/>
            <person name="Ralston E.J."/>
            <person name="Meyer B.J."/>
            <person name="Haag E.S."/>
        </authorList>
    </citation>
    <scope>NUCLEOTIDE SEQUENCE [LARGE SCALE GENOMIC DNA]</scope>
    <source>
        <strain evidence="3">JU1422</strain>
    </source>
</reference>
<dbReference type="InterPro" id="IPR009057">
    <property type="entry name" value="Homeodomain-like_sf"/>
</dbReference>
<proteinExistence type="predicted"/>
<gene>
    <name evidence="2" type="primary">Cni-ceh-87</name>
    <name evidence="2" type="synonym">Cnig_chr_II.g7015</name>
    <name evidence="2" type="ORF">B9Z55_007015</name>
</gene>
<comment type="subcellular location">
    <subcellularLocation>
        <location evidence="1">Nucleus</location>
    </subcellularLocation>
</comment>
<evidence type="ECO:0000256" key="1">
    <source>
        <dbReference type="ARBA" id="ARBA00004123"/>
    </source>
</evidence>
<dbReference type="SUPFAM" id="SSF46689">
    <property type="entry name" value="Homeodomain-like"/>
    <property type="match status" value="1"/>
</dbReference>
<dbReference type="EMBL" id="PDUG01000002">
    <property type="protein sequence ID" value="PIC47788.1"/>
    <property type="molecule type" value="Genomic_DNA"/>
</dbReference>
<name>A0A2G5V7M3_9PELO</name>
<dbReference type="GO" id="GO:0005634">
    <property type="term" value="C:nucleus"/>
    <property type="evidence" value="ECO:0007669"/>
    <property type="project" value="UniProtKB-SubCell"/>
</dbReference>
<evidence type="ECO:0000313" key="3">
    <source>
        <dbReference type="Proteomes" id="UP000230233"/>
    </source>
</evidence>
<evidence type="ECO:0000313" key="2">
    <source>
        <dbReference type="EMBL" id="PIC47788.1"/>
    </source>
</evidence>